<dbReference type="EMBL" id="CP032321">
    <property type="protein sequence ID" value="QCN95864.1"/>
    <property type="molecule type" value="Genomic_DNA"/>
</dbReference>
<dbReference type="AlphaFoldDB" id="A0A4D8PEN3"/>
<dbReference type="Proteomes" id="UP000298595">
    <property type="component" value="Chromosome"/>
</dbReference>
<protein>
    <submittedName>
        <fullName evidence="1">Uncharacterized protein</fullName>
    </submittedName>
</protein>
<dbReference type="KEGG" id="aare:D3093_11675"/>
<evidence type="ECO:0000313" key="2">
    <source>
        <dbReference type="Proteomes" id="UP000298595"/>
    </source>
</evidence>
<sequence>MVPVTGEHGFDLRPGPWKPPANVPPALAVEAREQLARLREVQLAPAELTSIRGWLVALGNAVASSSALAPEDVEVKIAALLGLLDEYPAGVFTRATLKRAAQKFTFFPSFAELSKLLDEEESTLNVKRERLRQIIDAAKRPSGEPEEELPAGPRVLSAETEALLRRCYADLDAASEEMRRRRR</sequence>
<organism evidence="1 2">
    <name type="scientific">Azospirillum argentinense</name>
    <dbReference type="NCBI Taxonomy" id="2970906"/>
    <lineage>
        <taxon>Bacteria</taxon>
        <taxon>Pseudomonadati</taxon>
        <taxon>Pseudomonadota</taxon>
        <taxon>Alphaproteobacteria</taxon>
        <taxon>Rhodospirillales</taxon>
        <taxon>Azospirillaceae</taxon>
        <taxon>Azospirillum</taxon>
    </lineage>
</organism>
<dbReference type="RefSeq" id="WP_137115582.1">
    <property type="nucleotide sequence ID" value="NZ_CP032321.1"/>
</dbReference>
<evidence type="ECO:0000313" key="1">
    <source>
        <dbReference type="EMBL" id="QCN95864.1"/>
    </source>
</evidence>
<gene>
    <name evidence="1" type="ORF">D3093_11675</name>
</gene>
<proteinExistence type="predicted"/>
<reference evidence="1 2" key="1">
    <citation type="submission" date="2018-09" db="EMBL/GenBank/DDBJ databases">
        <title>Whole genome based analysis of evolution and adaptive divergence in Indian and Brazilian strains of Azospirillum brasilense.</title>
        <authorList>
            <person name="Singh C."/>
            <person name="Tripathi A.K."/>
        </authorList>
    </citation>
    <scope>NUCLEOTIDE SEQUENCE [LARGE SCALE GENOMIC DNA]</scope>
    <source>
        <strain evidence="1 2">MTCC4035</strain>
    </source>
</reference>
<name>A0A4D8PEN3_9PROT</name>
<accession>A0A4D8PEN3</accession>